<keyword evidence="2" id="KW-0560">Oxidoreductase</keyword>
<dbReference type="CDD" id="cd05233">
    <property type="entry name" value="SDR_c"/>
    <property type="match status" value="1"/>
</dbReference>
<evidence type="ECO:0000256" key="2">
    <source>
        <dbReference type="ARBA" id="ARBA00023002"/>
    </source>
</evidence>
<dbReference type="PANTHER" id="PTHR44196">
    <property type="entry name" value="DEHYDROGENASE/REDUCTASE SDR FAMILY MEMBER 7B"/>
    <property type="match status" value="1"/>
</dbReference>
<protein>
    <submittedName>
        <fullName evidence="4">Short chain dehydrogenase</fullName>
    </submittedName>
</protein>
<dbReference type="PRINTS" id="PR00081">
    <property type="entry name" value="GDHRDH"/>
</dbReference>
<dbReference type="GO" id="GO:0016491">
    <property type="term" value="F:oxidoreductase activity"/>
    <property type="evidence" value="ECO:0007669"/>
    <property type="project" value="UniProtKB-KW"/>
</dbReference>
<dbReference type="Proteomes" id="UP000189935">
    <property type="component" value="Chromosome I"/>
</dbReference>
<sequence>MLPPLGTALITGASTGIGATYADRLARRGYDLILVARNQQNLETLARRLRAEAGIIVEVMRADLTDASSLKQVERRVCTDPKLAMLVNNAGIAGPALLGEDPEVIESLLLLNVVAATRLACAAAAVFVERKTGTSPVQEICTLGSAWGDEFKKPRSLGEGTGAKASDNSEAPQRATASRLVSTIPRA</sequence>
<feature type="compositionally biased region" description="Polar residues" evidence="3">
    <location>
        <begin position="166"/>
        <end position="181"/>
    </location>
</feature>
<reference evidence="4 5" key="1">
    <citation type="submission" date="2016-11" db="EMBL/GenBank/DDBJ databases">
        <authorList>
            <person name="Jaros S."/>
            <person name="Januszkiewicz K."/>
            <person name="Wedrychowicz H."/>
        </authorList>
    </citation>
    <scope>NUCLEOTIDE SEQUENCE [LARGE SCALE GENOMIC DNA]</scope>
    <source>
        <strain evidence="4 5">GAS499</strain>
    </source>
</reference>
<accession>A0A1M6NAS7</accession>
<organism evidence="4 5">
    <name type="scientific">Bradyrhizobium lablabi</name>
    <dbReference type="NCBI Taxonomy" id="722472"/>
    <lineage>
        <taxon>Bacteria</taxon>
        <taxon>Pseudomonadati</taxon>
        <taxon>Pseudomonadota</taxon>
        <taxon>Alphaproteobacteria</taxon>
        <taxon>Hyphomicrobiales</taxon>
        <taxon>Nitrobacteraceae</taxon>
        <taxon>Bradyrhizobium</taxon>
    </lineage>
</organism>
<evidence type="ECO:0000313" key="4">
    <source>
        <dbReference type="EMBL" id="SHJ92646.1"/>
    </source>
</evidence>
<name>A0A1M6NAS7_9BRAD</name>
<dbReference type="PANTHER" id="PTHR44196:SF1">
    <property type="entry name" value="DEHYDROGENASE_REDUCTASE SDR FAMILY MEMBER 7B"/>
    <property type="match status" value="1"/>
</dbReference>
<dbReference type="EMBL" id="LT670844">
    <property type="protein sequence ID" value="SHJ92646.1"/>
    <property type="molecule type" value="Genomic_DNA"/>
</dbReference>
<dbReference type="SUPFAM" id="SSF51735">
    <property type="entry name" value="NAD(P)-binding Rossmann-fold domains"/>
    <property type="match status" value="1"/>
</dbReference>
<dbReference type="InterPro" id="IPR036291">
    <property type="entry name" value="NAD(P)-bd_dom_sf"/>
</dbReference>
<dbReference type="GO" id="GO:0016020">
    <property type="term" value="C:membrane"/>
    <property type="evidence" value="ECO:0007669"/>
    <property type="project" value="TreeGrafter"/>
</dbReference>
<evidence type="ECO:0000256" key="3">
    <source>
        <dbReference type="SAM" id="MobiDB-lite"/>
    </source>
</evidence>
<evidence type="ECO:0000256" key="1">
    <source>
        <dbReference type="ARBA" id="ARBA00006484"/>
    </source>
</evidence>
<dbReference type="Pfam" id="PF00106">
    <property type="entry name" value="adh_short"/>
    <property type="match status" value="1"/>
</dbReference>
<dbReference type="Gene3D" id="3.40.50.720">
    <property type="entry name" value="NAD(P)-binding Rossmann-like Domain"/>
    <property type="match status" value="1"/>
</dbReference>
<comment type="similarity">
    <text evidence="1">Belongs to the short-chain dehydrogenases/reductases (SDR) family.</text>
</comment>
<dbReference type="OrthoDB" id="9810734at2"/>
<proteinExistence type="inferred from homology"/>
<gene>
    <name evidence="4" type="ORF">SAMN05444159_1924</name>
</gene>
<dbReference type="InterPro" id="IPR002347">
    <property type="entry name" value="SDR_fam"/>
</dbReference>
<dbReference type="AlphaFoldDB" id="A0A1M6NAS7"/>
<evidence type="ECO:0000313" key="5">
    <source>
        <dbReference type="Proteomes" id="UP000189935"/>
    </source>
</evidence>
<dbReference type="RefSeq" id="WP_079537946.1">
    <property type="nucleotide sequence ID" value="NZ_LT670844.1"/>
</dbReference>
<feature type="region of interest" description="Disordered" evidence="3">
    <location>
        <begin position="151"/>
        <end position="187"/>
    </location>
</feature>